<protein>
    <submittedName>
        <fullName evidence="3">Uncharacterized protein</fullName>
    </submittedName>
</protein>
<evidence type="ECO:0000256" key="1">
    <source>
        <dbReference type="SAM" id="MobiDB-lite"/>
    </source>
</evidence>
<feature type="transmembrane region" description="Helical" evidence="2">
    <location>
        <begin position="65"/>
        <end position="90"/>
    </location>
</feature>
<feature type="transmembrane region" description="Helical" evidence="2">
    <location>
        <begin position="38"/>
        <end position="59"/>
    </location>
</feature>
<evidence type="ECO:0000313" key="3">
    <source>
        <dbReference type="EMBL" id="KAB7835006.1"/>
    </source>
</evidence>
<dbReference type="Proteomes" id="UP000327000">
    <property type="component" value="Unassembled WGS sequence"/>
</dbReference>
<keyword evidence="2" id="KW-0812">Transmembrane</keyword>
<proteinExistence type="predicted"/>
<feature type="region of interest" description="Disordered" evidence="1">
    <location>
        <begin position="1"/>
        <end position="20"/>
    </location>
</feature>
<accession>A0A5N5W1W9</accession>
<reference evidence="3 4" key="1">
    <citation type="journal article" date="2019" name="Microb. Cell Fact.">
        <title>Exploring novel herbicidin analogues by transcriptional regulator overexpression and MS/MS molecular networking.</title>
        <authorList>
            <person name="Shi Y."/>
            <person name="Gu R."/>
            <person name="Li Y."/>
            <person name="Wang X."/>
            <person name="Ren W."/>
            <person name="Li X."/>
            <person name="Wang L."/>
            <person name="Xie Y."/>
            <person name="Hong B."/>
        </authorList>
    </citation>
    <scope>NUCLEOTIDE SEQUENCE [LARGE SCALE GENOMIC DNA]</scope>
    <source>
        <strain evidence="3 4">US-43</strain>
    </source>
</reference>
<keyword evidence="4" id="KW-1185">Reference proteome</keyword>
<organism evidence="3 4">
    <name type="scientific">Streptomyces mobaraensis</name>
    <name type="common">Streptoverticillium mobaraense</name>
    <dbReference type="NCBI Taxonomy" id="35621"/>
    <lineage>
        <taxon>Bacteria</taxon>
        <taxon>Bacillati</taxon>
        <taxon>Actinomycetota</taxon>
        <taxon>Actinomycetes</taxon>
        <taxon>Kitasatosporales</taxon>
        <taxon>Streptomycetaceae</taxon>
        <taxon>Streptomyces</taxon>
    </lineage>
</organism>
<dbReference type="RefSeq" id="WP_051072726.1">
    <property type="nucleotide sequence ID" value="NZ_JBFADJ010000034.1"/>
</dbReference>
<evidence type="ECO:0000313" key="4">
    <source>
        <dbReference type="Proteomes" id="UP000327000"/>
    </source>
</evidence>
<evidence type="ECO:0000256" key="2">
    <source>
        <dbReference type="SAM" id="Phobius"/>
    </source>
</evidence>
<comment type="caution">
    <text evidence="3">The sequence shown here is derived from an EMBL/GenBank/DDBJ whole genome shotgun (WGS) entry which is preliminary data.</text>
</comment>
<keyword evidence="2" id="KW-1133">Transmembrane helix</keyword>
<name>A0A5N5W1W9_STRMB</name>
<feature type="compositionally biased region" description="Basic and acidic residues" evidence="1">
    <location>
        <begin position="1"/>
        <end position="14"/>
    </location>
</feature>
<dbReference type="EMBL" id="VOKX01000110">
    <property type="protein sequence ID" value="KAB7835006.1"/>
    <property type="molecule type" value="Genomic_DNA"/>
</dbReference>
<sequence>MDRVRDGRRPDGRPRARAPLWTEEPVHRPRMPDPVRAAAVRAVLLVALTTTLAMAAVLLTLAGSWLAFPVLVATVAGTVATTWGVLDVWVTRQVWRQRHGVVSVPSSTAREMRRMRRPRYP</sequence>
<keyword evidence="2" id="KW-0472">Membrane</keyword>
<dbReference type="AlphaFoldDB" id="A0A5N5W1W9"/>
<gene>
    <name evidence="3" type="ORF">FRZ00_28190</name>
</gene>